<dbReference type="KEGG" id="eli:ELI_04270"/>
<organism evidence="2 3">
    <name type="scientific">Erythrobacter litoralis (strain HTCC2594)</name>
    <dbReference type="NCBI Taxonomy" id="314225"/>
    <lineage>
        <taxon>Bacteria</taxon>
        <taxon>Pseudomonadati</taxon>
        <taxon>Pseudomonadota</taxon>
        <taxon>Alphaproteobacteria</taxon>
        <taxon>Sphingomonadales</taxon>
        <taxon>Erythrobacteraceae</taxon>
        <taxon>Erythrobacter/Porphyrobacter group</taxon>
        <taxon>Erythrobacter</taxon>
    </lineage>
</organism>
<keyword evidence="3" id="KW-1185">Reference proteome</keyword>
<dbReference type="EMBL" id="CP000157">
    <property type="protein sequence ID" value="ABC62946.1"/>
    <property type="molecule type" value="Genomic_DNA"/>
</dbReference>
<feature type="transmembrane region" description="Helical" evidence="1">
    <location>
        <begin position="27"/>
        <end position="45"/>
    </location>
</feature>
<name>Q2NBJ5_ERYLH</name>
<sequence length="46" mass="5380">MVLMRDWPDSDDPLPSNEREWELKLEAWLLGIPIVLMLIAGIRSLF</sequence>
<dbReference type="HOGENOM" id="CLU_3183510_0_0_5"/>
<keyword evidence="1" id="KW-0472">Membrane</keyword>
<keyword evidence="1" id="KW-0812">Transmembrane</keyword>
<protein>
    <submittedName>
        <fullName evidence="2">Uncharacterized protein</fullName>
    </submittedName>
</protein>
<dbReference type="AlphaFoldDB" id="Q2NBJ5"/>
<keyword evidence="1" id="KW-1133">Transmembrane helix</keyword>
<evidence type="ECO:0000313" key="2">
    <source>
        <dbReference type="EMBL" id="ABC62946.1"/>
    </source>
</evidence>
<evidence type="ECO:0000313" key="3">
    <source>
        <dbReference type="Proteomes" id="UP000008808"/>
    </source>
</evidence>
<accession>Q2NBJ5</accession>
<gene>
    <name evidence="2" type="ordered locus">ELI_04270</name>
</gene>
<evidence type="ECO:0000256" key="1">
    <source>
        <dbReference type="SAM" id="Phobius"/>
    </source>
</evidence>
<proteinExistence type="predicted"/>
<reference evidence="3" key="1">
    <citation type="journal article" date="2009" name="J. Bacteriol.">
        <title>Complete genome sequence of Erythrobacter litoralis HTCC2594.</title>
        <authorList>
            <person name="Oh H.M."/>
            <person name="Giovannoni S.J."/>
            <person name="Ferriera S."/>
            <person name="Johnson J."/>
            <person name="Cho J.C."/>
        </authorList>
    </citation>
    <scope>NUCLEOTIDE SEQUENCE [LARGE SCALE GENOMIC DNA]</scope>
    <source>
        <strain evidence="3">HTCC2594</strain>
    </source>
</reference>
<dbReference type="Proteomes" id="UP000008808">
    <property type="component" value="Chromosome"/>
</dbReference>
<dbReference type="STRING" id="314225.ELI_04270"/>